<dbReference type="GO" id="GO:0030163">
    <property type="term" value="P:protein catabolic process"/>
    <property type="evidence" value="ECO:0007669"/>
    <property type="project" value="InterPro"/>
</dbReference>
<protein>
    <recommendedName>
        <fullName evidence="1">ATP-dependent Clp protease adapter protein ClpS</fullName>
    </recommendedName>
</protein>
<evidence type="ECO:0000256" key="1">
    <source>
        <dbReference type="HAMAP-Rule" id="MF_00302"/>
    </source>
</evidence>
<keyword evidence="4" id="KW-1185">Reference proteome</keyword>
<dbReference type="EMBL" id="PPCN01000008">
    <property type="protein sequence ID" value="POF29743.1"/>
    <property type="molecule type" value="Genomic_DNA"/>
</dbReference>
<evidence type="ECO:0000313" key="3">
    <source>
        <dbReference type="EMBL" id="POF29743.1"/>
    </source>
</evidence>
<organism evidence="3 4">
    <name type="scientific">Roseibium marinum</name>
    <dbReference type="NCBI Taxonomy" id="281252"/>
    <lineage>
        <taxon>Bacteria</taxon>
        <taxon>Pseudomonadati</taxon>
        <taxon>Pseudomonadota</taxon>
        <taxon>Alphaproteobacteria</taxon>
        <taxon>Hyphomicrobiales</taxon>
        <taxon>Stappiaceae</taxon>
        <taxon>Roseibium</taxon>
    </lineage>
</organism>
<comment type="subunit">
    <text evidence="1">Binds to the N-terminal domain of the chaperone ClpA.</text>
</comment>
<evidence type="ECO:0000313" key="4">
    <source>
        <dbReference type="Proteomes" id="UP000236959"/>
    </source>
</evidence>
<dbReference type="Gene3D" id="3.30.1390.10">
    <property type="match status" value="1"/>
</dbReference>
<dbReference type="InterPro" id="IPR022935">
    <property type="entry name" value="ClpS"/>
</dbReference>
<dbReference type="PANTHER" id="PTHR33473:SF19">
    <property type="entry name" value="ATP-DEPENDENT CLP PROTEASE ADAPTER PROTEIN CLPS"/>
    <property type="match status" value="1"/>
</dbReference>
<comment type="caution">
    <text evidence="3">The sequence shown here is derived from an EMBL/GenBank/DDBJ whole genome shotgun (WGS) entry which is preliminary data.</text>
</comment>
<comment type="function">
    <text evidence="1">Involved in the modulation of the specificity of the ClpAP-mediated ATP-dependent protein degradation.</text>
</comment>
<comment type="similarity">
    <text evidence="1">Belongs to the ClpS family.</text>
</comment>
<dbReference type="FunFam" id="3.30.1390.10:FF:000002">
    <property type="entry name" value="ATP-dependent Clp protease adapter protein ClpS"/>
    <property type="match status" value="1"/>
</dbReference>
<dbReference type="GO" id="GO:0006508">
    <property type="term" value="P:proteolysis"/>
    <property type="evidence" value="ECO:0007669"/>
    <property type="project" value="UniProtKB-UniRule"/>
</dbReference>
<dbReference type="HAMAP" id="MF_00302">
    <property type="entry name" value="ClpS"/>
    <property type="match status" value="1"/>
</dbReference>
<dbReference type="NCBIfam" id="NF009564">
    <property type="entry name" value="PRK13019.1-4"/>
    <property type="match status" value="1"/>
</dbReference>
<feature type="domain" description="Adaptor protein ClpS core" evidence="2">
    <location>
        <begin position="52"/>
        <end position="130"/>
    </location>
</feature>
<dbReference type="Proteomes" id="UP000236959">
    <property type="component" value="Unassembled WGS sequence"/>
</dbReference>
<dbReference type="InterPro" id="IPR014719">
    <property type="entry name" value="Ribosomal_bL12_C/ClpS-like"/>
</dbReference>
<sequence length="135" mass="15020">MGAGRIGVGPMMFGLSEWRFIDLRSNFMLQSLGSAMSDIGLKPKLQQKTKVEKPKLYKVILLNDDYTPREFVVLILKAEFRLDMAQAEVVMLTAHQKGACVVSVYPKDVAETKTTRAIDAASKLGYPLQLSVEPE</sequence>
<name>A0A2S3UQA9_9HYPH</name>
<keyword evidence="3" id="KW-0645">Protease</keyword>
<evidence type="ECO:0000259" key="2">
    <source>
        <dbReference type="Pfam" id="PF02617"/>
    </source>
</evidence>
<dbReference type="AlphaFoldDB" id="A0A2S3UQA9"/>
<dbReference type="GO" id="GO:0008233">
    <property type="term" value="F:peptidase activity"/>
    <property type="evidence" value="ECO:0007669"/>
    <property type="project" value="UniProtKB-KW"/>
</dbReference>
<dbReference type="InterPro" id="IPR003769">
    <property type="entry name" value="ClpS_core"/>
</dbReference>
<dbReference type="PANTHER" id="PTHR33473">
    <property type="entry name" value="ATP-DEPENDENT CLP PROTEASE ADAPTER PROTEIN CLPS1, CHLOROPLASTIC"/>
    <property type="match status" value="1"/>
</dbReference>
<proteinExistence type="inferred from homology"/>
<accession>A0A2S3UQA9</accession>
<dbReference type="Pfam" id="PF02617">
    <property type="entry name" value="ClpS"/>
    <property type="match status" value="1"/>
</dbReference>
<keyword evidence="3" id="KW-0378">Hydrolase</keyword>
<dbReference type="SUPFAM" id="SSF54736">
    <property type="entry name" value="ClpS-like"/>
    <property type="match status" value="1"/>
</dbReference>
<reference evidence="3 4" key="1">
    <citation type="submission" date="2018-01" db="EMBL/GenBank/DDBJ databases">
        <title>Genomic Encyclopedia of Archaeal and Bacterial Type Strains, Phase II (KMG-II): from individual species to whole genera.</title>
        <authorList>
            <person name="Goeker M."/>
        </authorList>
    </citation>
    <scope>NUCLEOTIDE SEQUENCE [LARGE SCALE GENOMIC DNA]</scope>
    <source>
        <strain evidence="3 4">DSM 17023</strain>
    </source>
</reference>
<gene>
    <name evidence="1" type="primary">clpS</name>
    <name evidence="3" type="ORF">CLV41_108168</name>
</gene>